<feature type="region of interest" description="Disordered" evidence="1">
    <location>
        <begin position="1"/>
        <end position="20"/>
    </location>
</feature>
<dbReference type="SUPFAM" id="SSF55729">
    <property type="entry name" value="Acyl-CoA N-acyltransferases (Nat)"/>
    <property type="match status" value="1"/>
</dbReference>
<dbReference type="GO" id="GO:0016747">
    <property type="term" value="F:acyltransferase activity, transferring groups other than amino-acyl groups"/>
    <property type="evidence" value="ECO:0007669"/>
    <property type="project" value="InterPro"/>
</dbReference>
<dbReference type="Pfam" id="PF00583">
    <property type="entry name" value="Acetyltransf_1"/>
    <property type="match status" value="1"/>
</dbReference>
<name>A0A544W0D4_9MYCO</name>
<evidence type="ECO:0000256" key="1">
    <source>
        <dbReference type="SAM" id="MobiDB-lite"/>
    </source>
</evidence>
<keyword evidence="4" id="KW-1185">Reference proteome</keyword>
<sequence>MTPPRATSGKRHFGTARPSASASWVPTTYDAVVLLTLSLTDRERYLRFFTAHPRFLDEWAHSVTEMSEPDRCTVGAFEDDSLLGLATYVGTDRVTCAEAAVVVAHDQHDRGVGTILLNDLSERARRNGFHHLVGEVLAENRTMSRLVADAGWPARRDRHGAALTYDVNLDDLD</sequence>
<dbReference type="AlphaFoldDB" id="A0A544W0D4"/>
<accession>A0A544W0D4</accession>
<evidence type="ECO:0000313" key="4">
    <source>
        <dbReference type="Proteomes" id="UP000315759"/>
    </source>
</evidence>
<dbReference type="EMBL" id="VIFX01000018">
    <property type="protein sequence ID" value="TQR85699.1"/>
    <property type="molecule type" value="Genomic_DNA"/>
</dbReference>
<organism evidence="3 4">
    <name type="scientific">Mycolicibacterium hodleri</name>
    <dbReference type="NCBI Taxonomy" id="49897"/>
    <lineage>
        <taxon>Bacteria</taxon>
        <taxon>Bacillati</taxon>
        <taxon>Actinomycetota</taxon>
        <taxon>Actinomycetes</taxon>
        <taxon>Mycobacteriales</taxon>
        <taxon>Mycobacteriaceae</taxon>
        <taxon>Mycolicibacterium</taxon>
    </lineage>
</organism>
<gene>
    <name evidence="3" type="ORF">D8S82_15300</name>
</gene>
<dbReference type="InterPro" id="IPR016181">
    <property type="entry name" value="Acyl_CoA_acyltransferase"/>
</dbReference>
<feature type="domain" description="N-acetyltransferase" evidence="2">
    <location>
        <begin position="32"/>
        <end position="170"/>
    </location>
</feature>
<dbReference type="Gene3D" id="3.40.630.30">
    <property type="match status" value="1"/>
</dbReference>
<dbReference type="PROSITE" id="PS51186">
    <property type="entry name" value="GNAT"/>
    <property type="match status" value="1"/>
</dbReference>
<dbReference type="CDD" id="cd04301">
    <property type="entry name" value="NAT_SF"/>
    <property type="match status" value="1"/>
</dbReference>
<evidence type="ECO:0000259" key="2">
    <source>
        <dbReference type="PROSITE" id="PS51186"/>
    </source>
</evidence>
<comment type="caution">
    <text evidence="3">The sequence shown here is derived from an EMBL/GenBank/DDBJ whole genome shotgun (WGS) entry which is preliminary data.</text>
</comment>
<protein>
    <submittedName>
        <fullName evidence="3">GNAT family N-acetyltransferase</fullName>
    </submittedName>
</protein>
<dbReference type="Proteomes" id="UP000315759">
    <property type="component" value="Unassembled WGS sequence"/>
</dbReference>
<dbReference type="InterPro" id="IPR000182">
    <property type="entry name" value="GNAT_dom"/>
</dbReference>
<reference evidence="3 4" key="1">
    <citation type="submission" date="2018-10" db="EMBL/GenBank/DDBJ databases">
        <title>Draft genome of Mycobacterium hodleri strain B.</title>
        <authorList>
            <person name="Amande T.J."/>
            <person name="Mcgenity T.J."/>
        </authorList>
    </citation>
    <scope>NUCLEOTIDE SEQUENCE [LARGE SCALE GENOMIC DNA]</scope>
    <source>
        <strain evidence="3 4">B</strain>
    </source>
</reference>
<proteinExistence type="predicted"/>
<keyword evidence="3" id="KW-0808">Transferase</keyword>
<evidence type="ECO:0000313" key="3">
    <source>
        <dbReference type="EMBL" id="TQR85699.1"/>
    </source>
</evidence>